<feature type="compositionally biased region" description="Low complexity" evidence="3">
    <location>
        <begin position="154"/>
        <end position="171"/>
    </location>
</feature>
<dbReference type="PANTHER" id="PTHR10252:SF151">
    <property type="entry name" value="DNA POLYMERASE EPSILON NONCATALYTIC SUBUNIT"/>
    <property type="match status" value="1"/>
</dbReference>
<keyword evidence="6" id="KW-1185">Reference proteome</keyword>
<dbReference type="Pfam" id="PF00808">
    <property type="entry name" value="CBFD_NFYB_HMF"/>
    <property type="match status" value="1"/>
</dbReference>
<dbReference type="PANTHER" id="PTHR10252">
    <property type="entry name" value="HISTONE-LIKE TRANSCRIPTION FACTOR CCAAT-RELATED"/>
    <property type="match status" value="1"/>
</dbReference>
<gene>
    <name evidence="5" type="ORF">DASC09_005050</name>
</gene>
<feature type="domain" description="Transcription factor CBF/NF-Y/archaeal histone" evidence="4">
    <location>
        <begin position="55"/>
        <end position="117"/>
    </location>
</feature>
<dbReference type="CDD" id="cd22929">
    <property type="entry name" value="HFD_POLE4-like"/>
    <property type="match status" value="1"/>
</dbReference>
<dbReference type="InterPro" id="IPR009072">
    <property type="entry name" value="Histone-fold"/>
</dbReference>
<dbReference type="GO" id="GO:0046982">
    <property type="term" value="F:protein heterodimerization activity"/>
    <property type="evidence" value="ECO:0007669"/>
    <property type="project" value="InterPro"/>
</dbReference>
<dbReference type="RefSeq" id="XP_064850180.1">
    <property type="nucleotide sequence ID" value="XM_064994108.1"/>
</dbReference>
<feature type="compositionally biased region" description="Polar residues" evidence="3">
    <location>
        <begin position="1"/>
        <end position="18"/>
    </location>
</feature>
<reference evidence="5 6" key="1">
    <citation type="journal article" date="2023" name="Elife">
        <title>Identification of key yeast species and microbe-microbe interactions impacting larval growth of Drosophila in the wild.</title>
        <authorList>
            <person name="Mure A."/>
            <person name="Sugiura Y."/>
            <person name="Maeda R."/>
            <person name="Honda K."/>
            <person name="Sakurai N."/>
            <person name="Takahashi Y."/>
            <person name="Watada M."/>
            <person name="Katoh T."/>
            <person name="Gotoh A."/>
            <person name="Gotoh Y."/>
            <person name="Taniguchi I."/>
            <person name="Nakamura K."/>
            <person name="Hayashi T."/>
            <person name="Katayama T."/>
            <person name="Uemura T."/>
            <person name="Hattori Y."/>
        </authorList>
    </citation>
    <scope>NUCLEOTIDE SEQUENCE [LARGE SCALE GENOMIC DNA]</scope>
    <source>
        <strain evidence="5 6">SC-9</strain>
    </source>
</reference>
<accession>A0AAV5QFE2</accession>
<evidence type="ECO:0000256" key="2">
    <source>
        <dbReference type="ARBA" id="ARBA00023242"/>
    </source>
</evidence>
<feature type="compositionally biased region" description="Basic and acidic residues" evidence="3">
    <location>
        <begin position="237"/>
        <end position="264"/>
    </location>
</feature>
<comment type="caution">
    <text evidence="5">The sequence shown here is derived from an EMBL/GenBank/DDBJ whole genome shotgun (WGS) entry which is preliminary data.</text>
</comment>
<dbReference type="GeneID" id="90071159"/>
<proteinExistence type="predicted"/>
<evidence type="ECO:0000259" key="4">
    <source>
        <dbReference type="Pfam" id="PF00808"/>
    </source>
</evidence>
<dbReference type="Gene3D" id="1.10.20.10">
    <property type="entry name" value="Histone, subunit A"/>
    <property type="match status" value="1"/>
</dbReference>
<feature type="compositionally biased region" description="Acidic residues" evidence="3">
    <location>
        <begin position="39"/>
        <end position="50"/>
    </location>
</feature>
<evidence type="ECO:0000313" key="5">
    <source>
        <dbReference type="EMBL" id="GMM33180.1"/>
    </source>
</evidence>
<comment type="subcellular location">
    <subcellularLocation>
        <location evidence="1">Nucleus</location>
    </subcellularLocation>
</comment>
<dbReference type="GO" id="GO:0008623">
    <property type="term" value="C:CHRAC"/>
    <property type="evidence" value="ECO:0007669"/>
    <property type="project" value="TreeGrafter"/>
</dbReference>
<dbReference type="EMBL" id="BTFZ01000001">
    <property type="protein sequence ID" value="GMM33180.1"/>
    <property type="molecule type" value="Genomic_DNA"/>
</dbReference>
<keyword evidence="2" id="KW-0539">Nucleus</keyword>
<evidence type="ECO:0000256" key="1">
    <source>
        <dbReference type="ARBA" id="ARBA00004123"/>
    </source>
</evidence>
<sequence>MENDTETTIPSESQSTEVPTDVEMKDNNDVPSTTNNNQDTEDEESQDEDMGTTVLPIAKVKRILKIDPNYTPTSETTVFMIAKSTELFIKHLAMKAHLNANVEKRKKVQYKDFSAAVAANEELVFLKRMVPPTVSVRKLVKNDQIKYSKSRSATKSLVTKTTKKTTTATKGGESEENKKEPETNKEPVLEKGQQVLNFKRAKTNPDAATATATATTTTTTTATLESLDLEAELVDSDPDRSETEEVDDNHEPMEVDNEDQAKPDEDVEEDGSIVQDEAVEEKNQDSSTADSANTAPADSSDPATD</sequence>
<name>A0AAV5QFE2_9ASCO</name>
<dbReference type="AlphaFoldDB" id="A0AAV5QFE2"/>
<feature type="region of interest" description="Disordered" evidence="3">
    <location>
        <begin position="1"/>
        <end position="53"/>
    </location>
</feature>
<feature type="compositionally biased region" description="Basic and acidic residues" evidence="3">
    <location>
        <begin position="172"/>
        <end position="189"/>
    </location>
</feature>
<organism evidence="5 6">
    <name type="scientific">Saccharomycopsis crataegensis</name>
    <dbReference type="NCBI Taxonomy" id="43959"/>
    <lineage>
        <taxon>Eukaryota</taxon>
        <taxon>Fungi</taxon>
        <taxon>Dikarya</taxon>
        <taxon>Ascomycota</taxon>
        <taxon>Saccharomycotina</taxon>
        <taxon>Saccharomycetes</taxon>
        <taxon>Saccharomycopsidaceae</taxon>
        <taxon>Saccharomycopsis</taxon>
    </lineage>
</organism>
<feature type="region of interest" description="Disordered" evidence="3">
    <location>
        <begin position="230"/>
        <end position="305"/>
    </location>
</feature>
<dbReference type="SUPFAM" id="SSF47113">
    <property type="entry name" value="Histone-fold"/>
    <property type="match status" value="1"/>
</dbReference>
<dbReference type="Proteomes" id="UP001360560">
    <property type="component" value="Unassembled WGS sequence"/>
</dbReference>
<dbReference type="GO" id="GO:0006261">
    <property type="term" value="P:DNA-templated DNA replication"/>
    <property type="evidence" value="ECO:0007669"/>
    <property type="project" value="TreeGrafter"/>
</dbReference>
<feature type="region of interest" description="Disordered" evidence="3">
    <location>
        <begin position="151"/>
        <end position="191"/>
    </location>
</feature>
<protein>
    <recommendedName>
        <fullName evidence="4">Transcription factor CBF/NF-Y/archaeal histone domain-containing protein</fullName>
    </recommendedName>
</protein>
<feature type="compositionally biased region" description="Polar residues" evidence="3">
    <location>
        <begin position="285"/>
        <end position="305"/>
    </location>
</feature>
<dbReference type="InterPro" id="IPR050568">
    <property type="entry name" value="Transcr_DNA_Rep_Reg"/>
</dbReference>
<evidence type="ECO:0000313" key="6">
    <source>
        <dbReference type="Proteomes" id="UP001360560"/>
    </source>
</evidence>
<evidence type="ECO:0000256" key="3">
    <source>
        <dbReference type="SAM" id="MobiDB-lite"/>
    </source>
</evidence>
<dbReference type="InterPro" id="IPR003958">
    <property type="entry name" value="CBFA_NFYB_domain"/>
</dbReference>